<dbReference type="Pfam" id="PF14383">
    <property type="entry name" value="VARLMGL"/>
    <property type="match status" value="1"/>
</dbReference>
<dbReference type="InterPro" id="IPR032795">
    <property type="entry name" value="DUF3741-assoc"/>
</dbReference>
<feature type="region of interest" description="Disordered" evidence="1">
    <location>
        <begin position="62"/>
        <end position="82"/>
    </location>
</feature>
<keyword evidence="5" id="KW-1185">Reference proteome</keyword>
<dbReference type="InterPro" id="IPR025486">
    <property type="entry name" value="DUF4378"/>
</dbReference>
<feature type="compositionally biased region" description="Polar residues" evidence="1">
    <location>
        <begin position="432"/>
        <end position="451"/>
    </location>
</feature>
<feature type="compositionally biased region" description="Polar residues" evidence="1">
    <location>
        <begin position="303"/>
        <end position="313"/>
    </location>
</feature>
<dbReference type="PANTHER" id="PTHR21726:SF29">
    <property type="entry name" value="EXPRESSED PROTEIN"/>
    <property type="match status" value="1"/>
</dbReference>
<feature type="compositionally biased region" description="Low complexity" evidence="1">
    <location>
        <begin position="329"/>
        <end position="338"/>
    </location>
</feature>
<feature type="domain" description="DUF4378" evidence="2">
    <location>
        <begin position="763"/>
        <end position="914"/>
    </location>
</feature>
<evidence type="ECO:0000313" key="4">
    <source>
        <dbReference type="EMBL" id="KAK4388401.1"/>
    </source>
</evidence>
<dbReference type="EMBL" id="JACGWL010000014">
    <property type="protein sequence ID" value="KAK4388401.1"/>
    <property type="molecule type" value="Genomic_DNA"/>
</dbReference>
<feature type="compositionally biased region" description="Basic and acidic residues" evidence="1">
    <location>
        <begin position="512"/>
        <end position="522"/>
    </location>
</feature>
<sequence length="961" mass="105487">MNLCLGKGGSFRTIVSVNTDFGRDELMFSMGIEKQGSKGGNYVGGFLQMFDWNAKSRKKLFSSKSDIPEQSKQKKRCDGNLPTTRLQMLDEDESAAGSSVKGSSDYSCASSVIDDDFCGTKAPSVVARLMGLDSLPKSNMREAYSTPLFDSQSLRDSYYRTKGLEYCQDQIMHSSGLQDVSIRNDTEPKYPNVKHRPIEKFQTEILPPKSAKSIPITHHKLLSPIKSGSFIPSKDAAHIMEAAARIIEPGPQTSTKTKLPPVGSSVPLRVRDLKEKVQASGKQSKLFEGSQRKTESRVIKNLSGHSMNRSWNGSADAASVRVTQDSEESSVSVKSKGKSISLALQAKANVQKREGLNVNGSRSLVSQKEPTELSPGQLFKSQSTTQKSVLKKQSSQNGSSVLRQNNQKQNCIVDRGKLPSKCSSKGAKTLNGEPSSARQRSSSKLVGTSKVSSRKLGSEVKDEKREALPSSSERLTRKKRSIDGNYHSEKSQAPHNMGVDKNGKAVQSSAIMDRHSSWDQDSGRTGTDVISFTFTAPMTRSGSGSGRSTEPGENYKVFSSGSQSKRALLSLDGSSAAKFSFAGHNIRGGDALSTLLEQKLKELAHKVEFSQQKLGMISHDSVPRQMAIMSSTTQEANKTQDGMQTDNQVVLGDMSTSDTDISQARKLLDCRLPSPVSVLEHSSFADSWNSSDSADSNSTGGGKQCSSVQAQEVLDTYSLKMFLPTEADAELSDSASSTSIGTVAKRQETTLTLTDNGKPGRWELQYVNEILYSIELMFKDYALGCAREIINPRLFDQLGSRNRHLNDGRVISRTNQTVLFDCVSECLELRCRKYVSGGCTLWAKGLSMVRRKERLAEEVYKEISGWSGVGDAMIDELVDKDMSSQYGRWLDFDTEAFELGIQIESRILNSLIDEVVADILKQPSLSSFHIRNRLCMALLILHINFWKSETLHDAVSEGMEP</sequence>
<feature type="compositionally biased region" description="Polar residues" evidence="1">
    <location>
        <begin position="359"/>
        <end position="368"/>
    </location>
</feature>
<comment type="caution">
    <text evidence="4">The sequence shown here is derived from an EMBL/GenBank/DDBJ whole genome shotgun (WGS) entry which is preliminary data.</text>
</comment>
<accession>A0AAE2BK78</accession>
<feature type="region of interest" description="Disordered" evidence="1">
    <location>
        <begin position="359"/>
        <end position="523"/>
    </location>
</feature>
<feature type="domain" description="DUF3741" evidence="3">
    <location>
        <begin position="110"/>
        <end position="139"/>
    </location>
</feature>
<feature type="compositionally biased region" description="Basic and acidic residues" evidence="1">
    <location>
        <begin position="456"/>
        <end position="467"/>
    </location>
</feature>
<dbReference type="Proteomes" id="UP001289374">
    <property type="component" value="Unassembled WGS sequence"/>
</dbReference>
<proteinExistence type="predicted"/>
<feature type="region of interest" description="Disordered" evidence="1">
    <location>
        <begin position="536"/>
        <end position="558"/>
    </location>
</feature>
<evidence type="ECO:0000256" key="1">
    <source>
        <dbReference type="SAM" id="MobiDB-lite"/>
    </source>
</evidence>
<dbReference type="PANTHER" id="PTHR21726">
    <property type="entry name" value="PHOSPHATIDYLINOSITOL N-ACETYLGLUCOSAMINYLTRANSFERASE SUBUNIT P DOWN SYNDROME CRITICAL REGION PROTEIN 5 -RELATED"/>
    <property type="match status" value="1"/>
</dbReference>
<protein>
    <recommendedName>
        <fullName evidence="6">DUF4378 domain-containing protein</fullName>
    </recommendedName>
</protein>
<dbReference type="AlphaFoldDB" id="A0AAE2BK78"/>
<gene>
    <name evidence="4" type="ORF">Sango_2446700</name>
</gene>
<dbReference type="Pfam" id="PF14309">
    <property type="entry name" value="DUF4378"/>
    <property type="match status" value="1"/>
</dbReference>
<reference evidence="4" key="2">
    <citation type="journal article" date="2024" name="Plant">
        <title>Genomic evolution and insights into agronomic trait innovations of Sesamum species.</title>
        <authorList>
            <person name="Miao H."/>
            <person name="Wang L."/>
            <person name="Qu L."/>
            <person name="Liu H."/>
            <person name="Sun Y."/>
            <person name="Le M."/>
            <person name="Wang Q."/>
            <person name="Wei S."/>
            <person name="Zheng Y."/>
            <person name="Lin W."/>
            <person name="Duan Y."/>
            <person name="Cao H."/>
            <person name="Xiong S."/>
            <person name="Wang X."/>
            <person name="Wei L."/>
            <person name="Li C."/>
            <person name="Ma Q."/>
            <person name="Ju M."/>
            <person name="Zhao R."/>
            <person name="Li G."/>
            <person name="Mu C."/>
            <person name="Tian Q."/>
            <person name="Mei H."/>
            <person name="Zhang T."/>
            <person name="Gao T."/>
            <person name="Zhang H."/>
        </authorList>
    </citation>
    <scope>NUCLEOTIDE SEQUENCE</scope>
    <source>
        <strain evidence="4">K16</strain>
    </source>
</reference>
<evidence type="ECO:0008006" key="6">
    <source>
        <dbReference type="Google" id="ProtNLM"/>
    </source>
</evidence>
<reference evidence="4" key="1">
    <citation type="submission" date="2020-06" db="EMBL/GenBank/DDBJ databases">
        <authorList>
            <person name="Li T."/>
            <person name="Hu X."/>
            <person name="Zhang T."/>
            <person name="Song X."/>
            <person name="Zhang H."/>
            <person name="Dai N."/>
            <person name="Sheng W."/>
            <person name="Hou X."/>
            <person name="Wei L."/>
        </authorList>
    </citation>
    <scope>NUCLEOTIDE SEQUENCE</scope>
    <source>
        <strain evidence="4">K16</strain>
        <tissue evidence="4">Leaf</tissue>
    </source>
</reference>
<feature type="compositionally biased region" description="Low complexity" evidence="1">
    <location>
        <begin position="686"/>
        <end position="698"/>
    </location>
</feature>
<feature type="compositionally biased region" description="Basic and acidic residues" evidence="1">
    <location>
        <begin position="66"/>
        <end position="78"/>
    </location>
</feature>
<organism evidence="4 5">
    <name type="scientific">Sesamum angolense</name>
    <dbReference type="NCBI Taxonomy" id="2727404"/>
    <lineage>
        <taxon>Eukaryota</taxon>
        <taxon>Viridiplantae</taxon>
        <taxon>Streptophyta</taxon>
        <taxon>Embryophyta</taxon>
        <taxon>Tracheophyta</taxon>
        <taxon>Spermatophyta</taxon>
        <taxon>Magnoliopsida</taxon>
        <taxon>eudicotyledons</taxon>
        <taxon>Gunneridae</taxon>
        <taxon>Pentapetalae</taxon>
        <taxon>asterids</taxon>
        <taxon>lamiids</taxon>
        <taxon>Lamiales</taxon>
        <taxon>Pedaliaceae</taxon>
        <taxon>Sesamum</taxon>
    </lineage>
</organism>
<feature type="region of interest" description="Disordered" evidence="1">
    <location>
        <begin position="277"/>
        <end position="338"/>
    </location>
</feature>
<evidence type="ECO:0000313" key="5">
    <source>
        <dbReference type="Proteomes" id="UP001289374"/>
    </source>
</evidence>
<evidence type="ECO:0000259" key="3">
    <source>
        <dbReference type="Pfam" id="PF14383"/>
    </source>
</evidence>
<evidence type="ECO:0000259" key="2">
    <source>
        <dbReference type="Pfam" id="PF14309"/>
    </source>
</evidence>
<name>A0AAE2BK78_9LAMI</name>
<feature type="region of interest" description="Disordered" evidence="1">
    <location>
        <begin position="686"/>
        <end position="707"/>
    </location>
</feature>
<feature type="compositionally biased region" description="Polar residues" evidence="1">
    <location>
        <begin position="379"/>
        <end position="410"/>
    </location>
</feature>